<evidence type="ECO:0000256" key="1">
    <source>
        <dbReference type="ARBA" id="ARBA00004300"/>
    </source>
</evidence>
<keyword evidence="2" id="KW-0963">Cytoplasm</keyword>
<evidence type="ECO:0000256" key="3">
    <source>
        <dbReference type="ARBA" id="ARBA00023212"/>
    </source>
</evidence>
<dbReference type="PANTHER" id="PTHR31144:SF1">
    <property type="entry name" value="UPF0602 PROTEIN C4ORF47"/>
    <property type="match status" value="1"/>
</dbReference>
<dbReference type="Proteomes" id="UP000694865">
    <property type="component" value="Unplaced"/>
</dbReference>
<comment type="similarity">
    <text evidence="4">Belongs to the CFAP96 family.</text>
</comment>
<feature type="region of interest" description="Disordered" evidence="6">
    <location>
        <begin position="204"/>
        <end position="290"/>
    </location>
</feature>
<sequence>MSSNQGGKTDMERVGLFKEMEYTTIGHRYQPPNSQPFNAPAHKGKQMLPGGSKIKSSLQAGYFDGQFGRVFSGEGYSDPVKMRRQTRIKEAQKNLGKSFLPSNGDKKPSGAGSHYGTFGGPTGAFSPVKRGGKAYSAPGKNILTNPSKKGTGYGYVGVTIGGTHKHSSDAFDRPKELRRKELMQHKSQLKGSSFKLNMHPSEYFDGNPYKSDKPLPPIKKTSAIKRDVRPFRPSNPGKHLGGSNAGTFDPYPTHSNDPYKPKGKKKEPPVNKSGKIFMPSPGPKSAPMNSVQNQNVYRSINGTNFKTVTSVMAY</sequence>
<proteinExistence type="inferred from homology"/>
<accession>A0ABM0GVW6</accession>
<evidence type="ECO:0000256" key="6">
    <source>
        <dbReference type="SAM" id="MobiDB-lite"/>
    </source>
</evidence>
<gene>
    <name evidence="8" type="primary">LOC100377886</name>
</gene>
<name>A0ABM0GVW6_SACKO</name>
<evidence type="ECO:0000313" key="8">
    <source>
        <dbReference type="RefSeq" id="XP_002738485.1"/>
    </source>
</evidence>
<evidence type="ECO:0000313" key="7">
    <source>
        <dbReference type="Proteomes" id="UP000694865"/>
    </source>
</evidence>
<comment type="subcellular location">
    <subcellularLocation>
        <location evidence="1">Cytoplasm</location>
        <location evidence="1">Cytoskeleton</location>
        <location evidence="1">Microtubule organizing center</location>
        <location evidence="1">Centrosome</location>
    </subcellularLocation>
</comment>
<keyword evidence="7" id="KW-1185">Reference proteome</keyword>
<reference evidence="8" key="1">
    <citation type="submission" date="2025-08" db="UniProtKB">
        <authorList>
            <consortium name="RefSeq"/>
        </authorList>
    </citation>
    <scope>IDENTIFICATION</scope>
    <source>
        <tissue evidence="8">Testes</tissue>
    </source>
</reference>
<dbReference type="Pfam" id="PF15239">
    <property type="entry name" value="CFAP96-like"/>
    <property type="match status" value="1"/>
</dbReference>
<evidence type="ECO:0000256" key="2">
    <source>
        <dbReference type="ARBA" id="ARBA00022490"/>
    </source>
</evidence>
<evidence type="ECO:0000256" key="4">
    <source>
        <dbReference type="ARBA" id="ARBA00035656"/>
    </source>
</evidence>
<feature type="region of interest" description="Disordered" evidence="6">
    <location>
        <begin position="89"/>
        <end position="148"/>
    </location>
</feature>
<dbReference type="InterPro" id="IPR029358">
    <property type="entry name" value="CFAP96"/>
</dbReference>
<dbReference type="PANTHER" id="PTHR31144">
    <property type="entry name" value="UPF0602 PROTEIN C4ORF47"/>
    <property type="match status" value="1"/>
</dbReference>
<keyword evidence="3" id="KW-0206">Cytoskeleton</keyword>
<dbReference type="GeneID" id="100377886"/>
<dbReference type="RefSeq" id="XP_002738485.1">
    <property type="nucleotide sequence ID" value="XM_002738439.2"/>
</dbReference>
<organism evidence="7 8">
    <name type="scientific">Saccoglossus kowalevskii</name>
    <name type="common">Acorn worm</name>
    <dbReference type="NCBI Taxonomy" id="10224"/>
    <lineage>
        <taxon>Eukaryota</taxon>
        <taxon>Metazoa</taxon>
        <taxon>Hemichordata</taxon>
        <taxon>Enteropneusta</taxon>
        <taxon>Harrimaniidae</taxon>
        <taxon>Saccoglossus</taxon>
    </lineage>
</organism>
<protein>
    <recommendedName>
        <fullName evidence="5">Cilia-and flagella-associated protein 96</fullName>
    </recommendedName>
</protein>
<evidence type="ECO:0000256" key="5">
    <source>
        <dbReference type="ARBA" id="ARBA00035693"/>
    </source>
</evidence>
<feature type="region of interest" description="Disordered" evidence="6">
    <location>
        <begin position="27"/>
        <end position="53"/>
    </location>
</feature>